<evidence type="ECO:0000313" key="1">
    <source>
        <dbReference type="EMBL" id="CAF1236298.1"/>
    </source>
</evidence>
<dbReference type="Proteomes" id="UP000663860">
    <property type="component" value="Unassembled WGS sequence"/>
</dbReference>
<comment type="caution">
    <text evidence="3">The sequence shown here is derived from an EMBL/GenBank/DDBJ whole genome shotgun (WGS) entry which is preliminary data.</text>
</comment>
<sequence>MDAGKIISSLIVCDISVTIDENRIKNELMNRYNGVANVTRMFFDDEDETPKTSVQVDFTLPDVARQILRDRSIVIGGICRRVYPIKKSVYQQTFTRSQKNRQNTAGSINEQDLLNLFEEQKKTLAQIINSLDEKLNHAIKV</sequence>
<dbReference type="EMBL" id="CAJOAY010000685">
    <property type="protein sequence ID" value="CAF3715880.1"/>
    <property type="molecule type" value="Genomic_DNA"/>
</dbReference>
<dbReference type="EMBL" id="CAJNOE010000479">
    <property type="protein sequence ID" value="CAF1236298.1"/>
    <property type="molecule type" value="Genomic_DNA"/>
</dbReference>
<dbReference type="OrthoDB" id="10437664at2759"/>
<organism evidence="3 5">
    <name type="scientific">Adineta steineri</name>
    <dbReference type="NCBI Taxonomy" id="433720"/>
    <lineage>
        <taxon>Eukaryota</taxon>
        <taxon>Metazoa</taxon>
        <taxon>Spiralia</taxon>
        <taxon>Gnathifera</taxon>
        <taxon>Rotifera</taxon>
        <taxon>Eurotatoria</taxon>
        <taxon>Bdelloidea</taxon>
        <taxon>Adinetida</taxon>
        <taxon>Adinetidae</taxon>
        <taxon>Adineta</taxon>
    </lineage>
</organism>
<dbReference type="EMBL" id="CAJNON010000759">
    <property type="protein sequence ID" value="CAF1371676.1"/>
    <property type="molecule type" value="Genomic_DNA"/>
</dbReference>
<accession>A0A818V7S6</accession>
<protein>
    <submittedName>
        <fullName evidence="3">Uncharacterized protein</fullName>
    </submittedName>
</protein>
<evidence type="ECO:0000313" key="4">
    <source>
        <dbReference type="EMBL" id="CAF3715880.1"/>
    </source>
</evidence>
<evidence type="ECO:0000313" key="2">
    <source>
        <dbReference type="EMBL" id="CAF1371676.1"/>
    </source>
</evidence>
<evidence type="ECO:0000313" key="3">
    <source>
        <dbReference type="EMBL" id="CAF3703083.1"/>
    </source>
</evidence>
<evidence type="ECO:0000313" key="5">
    <source>
        <dbReference type="Proteomes" id="UP000663868"/>
    </source>
</evidence>
<dbReference type="AlphaFoldDB" id="A0A818V7S6"/>
<proteinExistence type="predicted"/>
<reference evidence="3" key="1">
    <citation type="submission" date="2021-02" db="EMBL/GenBank/DDBJ databases">
        <authorList>
            <person name="Nowell W R."/>
        </authorList>
    </citation>
    <scope>NUCLEOTIDE SEQUENCE</scope>
</reference>
<name>A0A818V7S6_9BILA</name>
<dbReference type="Proteomes" id="UP000663891">
    <property type="component" value="Unassembled WGS sequence"/>
</dbReference>
<dbReference type="EMBL" id="CAJOBB010000546">
    <property type="protein sequence ID" value="CAF3703083.1"/>
    <property type="molecule type" value="Genomic_DNA"/>
</dbReference>
<dbReference type="Proteomes" id="UP000663881">
    <property type="component" value="Unassembled WGS sequence"/>
</dbReference>
<dbReference type="Proteomes" id="UP000663868">
    <property type="component" value="Unassembled WGS sequence"/>
</dbReference>
<gene>
    <name evidence="1" type="ORF">IZO911_LOCUS30540</name>
    <name evidence="3" type="ORF">KXQ929_LOCUS11190</name>
    <name evidence="4" type="ORF">OKA104_LOCUS13515</name>
    <name evidence="2" type="ORF">VCS650_LOCUS34895</name>
</gene>